<dbReference type="NCBIfam" id="TIGR02937">
    <property type="entry name" value="sigma70-ECF"/>
    <property type="match status" value="1"/>
</dbReference>
<dbReference type="Gene3D" id="1.10.10.10">
    <property type="entry name" value="Winged helix-like DNA-binding domain superfamily/Winged helix DNA-binding domain"/>
    <property type="match status" value="1"/>
</dbReference>
<dbReference type="STRING" id="1121130.GCA_000519105_03535"/>
<keyword evidence="2" id="KW-0805">Transcription regulation</keyword>
<dbReference type="InterPro" id="IPR007627">
    <property type="entry name" value="RNA_pol_sigma70_r2"/>
</dbReference>
<keyword evidence="4" id="KW-0804">Transcription</keyword>
<proteinExistence type="inferred from homology"/>
<dbReference type="InterPro" id="IPR036388">
    <property type="entry name" value="WH-like_DNA-bd_sf"/>
</dbReference>
<dbReference type="InterPro" id="IPR014284">
    <property type="entry name" value="RNA_pol_sigma-70_dom"/>
</dbReference>
<dbReference type="InterPro" id="IPR014327">
    <property type="entry name" value="RNA_pol_sigma70_bacteroid"/>
</dbReference>
<evidence type="ECO:0000259" key="5">
    <source>
        <dbReference type="Pfam" id="PF04542"/>
    </source>
</evidence>
<sequence length="187" mass="22368">MFQAKENIIQDFIDGKESAFKEIYEKYVSTLRYFGNKFLSDERLIEDILQDTFVSLWENRKKFNNELAIKSFLYTGVKNRCLNNLRHERIKQKYVEGFVEEPSESFLENVIKAELFEMLHRIFDELPPACKEVYQLSLEGKKHEEIAKQLHISINTVKKYKNNANHYMRNRIKDFNLFLLLLKNSSL</sequence>
<dbReference type="GO" id="GO:0006352">
    <property type="term" value="P:DNA-templated transcription initiation"/>
    <property type="evidence" value="ECO:0007669"/>
    <property type="project" value="InterPro"/>
</dbReference>
<dbReference type="Proteomes" id="UP000283589">
    <property type="component" value="Unassembled WGS sequence"/>
</dbReference>
<evidence type="ECO:0000259" key="6">
    <source>
        <dbReference type="Pfam" id="PF08281"/>
    </source>
</evidence>
<evidence type="ECO:0000256" key="2">
    <source>
        <dbReference type="ARBA" id="ARBA00023015"/>
    </source>
</evidence>
<dbReference type="InterPro" id="IPR013249">
    <property type="entry name" value="RNA_pol_sigma70_r4_t2"/>
</dbReference>
<dbReference type="SUPFAM" id="SSF88946">
    <property type="entry name" value="Sigma2 domain of RNA polymerase sigma factors"/>
    <property type="match status" value="1"/>
</dbReference>
<dbReference type="PANTHER" id="PTHR43133">
    <property type="entry name" value="RNA POLYMERASE ECF-TYPE SIGMA FACTO"/>
    <property type="match status" value="1"/>
</dbReference>
<dbReference type="AlphaFoldDB" id="A0A412X2P1"/>
<dbReference type="NCBIfam" id="TIGR02985">
    <property type="entry name" value="Sig70_bacteroi1"/>
    <property type="match status" value="1"/>
</dbReference>
<feature type="domain" description="RNA polymerase sigma-70 region 2" evidence="5">
    <location>
        <begin position="23"/>
        <end position="89"/>
    </location>
</feature>
<dbReference type="GO" id="GO:0003677">
    <property type="term" value="F:DNA binding"/>
    <property type="evidence" value="ECO:0007669"/>
    <property type="project" value="InterPro"/>
</dbReference>
<comment type="similarity">
    <text evidence="1">Belongs to the sigma-70 factor family. ECF subfamily.</text>
</comment>
<dbReference type="Pfam" id="PF08281">
    <property type="entry name" value="Sigma70_r4_2"/>
    <property type="match status" value="1"/>
</dbReference>
<evidence type="ECO:0000256" key="1">
    <source>
        <dbReference type="ARBA" id="ARBA00010641"/>
    </source>
</evidence>
<comment type="caution">
    <text evidence="7">The sequence shown here is derived from an EMBL/GenBank/DDBJ whole genome shotgun (WGS) entry which is preliminary data.</text>
</comment>
<evidence type="ECO:0000313" key="8">
    <source>
        <dbReference type="Proteomes" id="UP000283589"/>
    </source>
</evidence>
<reference evidence="7 8" key="1">
    <citation type="submission" date="2018-08" db="EMBL/GenBank/DDBJ databases">
        <title>A genome reference for cultivated species of the human gut microbiota.</title>
        <authorList>
            <person name="Zou Y."/>
            <person name="Xue W."/>
            <person name="Luo G."/>
        </authorList>
    </citation>
    <scope>NUCLEOTIDE SEQUENCE [LARGE SCALE GENOMIC DNA]</scope>
    <source>
        <strain evidence="7 8">AF14-49</strain>
    </source>
</reference>
<organism evidence="7 8">
    <name type="scientific">Butyricimonas virosa</name>
    <dbReference type="NCBI Taxonomy" id="544645"/>
    <lineage>
        <taxon>Bacteria</taxon>
        <taxon>Pseudomonadati</taxon>
        <taxon>Bacteroidota</taxon>
        <taxon>Bacteroidia</taxon>
        <taxon>Bacteroidales</taxon>
        <taxon>Odoribacteraceae</taxon>
        <taxon>Butyricimonas</taxon>
    </lineage>
</organism>
<name>A0A412X2P1_9BACT</name>
<feature type="domain" description="RNA polymerase sigma factor 70 region 4 type 2" evidence="6">
    <location>
        <begin position="117"/>
        <end position="160"/>
    </location>
</feature>
<gene>
    <name evidence="7" type="ORF">DWW18_05465</name>
</gene>
<dbReference type="Pfam" id="PF04542">
    <property type="entry name" value="Sigma70_r2"/>
    <property type="match status" value="1"/>
</dbReference>
<dbReference type="InterPro" id="IPR013325">
    <property type="entry name" value="RNA_pol_sigma_r2"/>
</dbReference>
<dbReference type="RefSeq" id="WP_118259235.1">
    <property type="nucleotide sequence ID" value="NZ_CALBWO010000051.1"/>
</dbReference>
<dbReference type="GO" id="GO:0016987">
    <property type="term" value="F:sigma factor activity"/>
    <property type="evidence" value="ECO:0007669"/>
    <property type="project" value="UniProtKB-KW"/>
</dbReference>
<keyword evidence="3" id="KW-0731">Sigma factor</keyword>
<evidence type="ECO:0000256" key="4">
    <source>
        <dbReference type="ARBA" id="ARBA00023163"/>
    </source>
</evidence>
<dbReference type="PANTHER" id="PTHR43133:SF46">
    <property type="entry name" value="RNA POLYMERASE SIGMA-70 FACTOR ECF SUBFAMILY"/>
    <property type="match status" value="1"/>
</dbReference>
<evidence type="ECO:0000313" key="7">
    <source>
        <dbReference type="EMBL" id="RGV35024.1"/>
    </source>
</evidence>
<dbReference type="Gene3D" id="1.10.1740.10">
    <property type="match status" value="1"/>
</dbReference>
<dbReference type="InterPro" id="IPR013324">
    <property type="entry name" value="RNA_pol_sigma_r3/r4-like"/>
</dbReference>
<dbReference type="SUPFAM" id="SSF88659">
    <property type="entry name" value="Sigma3 and sigma4 domains of RNA polymerase sigma factors"/>
    <property type="match status" value="1"/>
</dbReference>
<protein>
    <submittedName>
        <fullName evidence="7">RNA polymerase sigma-70 factor</fullName>
    </submittedName>
</protein>
<dbReference type="InterPro" id="IPR039425">
    <property type="entry name" value="RNA_pol_sigma-70-like"/>
</dbReference>
<dbReference type="EMBL" id="QRZA01000005">
    <property type="protein sequence ID" value="RGV35024.1"/>
    <property type="molecule type" value="Genomic_DNA"/>
</dbReference>
<accession>A0A412X2P1</accession>
<evidence type="ECO:0000256" key="3">
    <source>
        <dbReference type="ARBA" id="ARBA00023082"/>
    </source>
</evidence>